<protein>
    <submittedName>
        <fullName evidence="2">Unannotated protein</fullName>
    </submittedName>
</protein>
<evidence type="ECO:0000313" key="2">
    <source>
        <dbReference type="EMBL" id="CAB4746006.1"/>
    </source>
</evidence>
<dbReference type="EMBL" id="CAFBMV010000005">
    <property type="protein sequence ID" value="CAB4923526.1"/>
    <property type="molecule type" value="Genomic_DNA"/>
</dbReference>
<organism evidence="2">
    <name type="scientific">freshwater metagenome</name>
    <dbReference type="NCBI Taxonomy" id="449393"/>
    <lineage>
        <taxon>unclassified sequences</taxon>
        <taxon>metagenomes</taxon>
        <taxon>ecological metagenomes</taxon>
    </lineage>
</organism>
<dbReference type="EMBL" id="CAFBLE010000005">
    <property type="protein sequence ID" value="CAB4866610.1"/>
    <property type="molecule type" value="Genomic_DNA"/>
</dbReference>
<gene>
    <name evidence="1" type="ORF">UFOPK2289_00060</name>
    <name evidence="2" type="ORF">UFOPK2822_00505</name>
    <name evidence="3" type="ORF">UFOPK3346_00777</name>
    <name evidence="4" type="ORF">UFOPK3670_00817</name>
    <name evidence="5" type="ORF">UFOPK4308_00864</name>
</gene>
<reference evidence="2" key="1">
    <citation type="submission" date="2020-05" db="EMBL/GenBank/DDBJ databases">
        <authorList>
            <person name="Chiriac C."/>
            <person name="Salcher M."/>
            <person name="Ghai R."/>
            <person name="Kavagutti S V."/>
        </authorList>
    </citation>
    <scope>NUCLEOTIDE SEQUENCE</scope>
</reference>
<dbReference type="AlphaFoldDB" id="A0A6J6TFL8"/>
<dbReference type="EMBL" id="CAEZWT010000001">
    <property type="protein sequence ID" value="CAB4655149.1"/>
    <property type="molecule type" value="Genomic_DNA"/>
</dbReference>
<evidence type="ECO:0000313" key="5">
    <source>
        <dbReference type="EMBL" id="CAB5058843.1"/>
    </source>
</evidence>
<evidence type="ECO:0000313" key="3">
    <source>
        <dbReference type="EMBL" id="CAB4866610.1"/>
    </source>
</evidence>
<proteinExistence type="predicted"/>
<evidence type="ECO:0000313" key="4">
    <source>
        <dbReference type="EMBL" id="CAB4923526.1"/>
    </source>
</evidence>
<accession>A0A6J6TFL8</accession>
<name>A0A6J6TFL8_9ZZZZ</name>
<dbReference type="EMBL" id="CAFBQL010000005">
    <property type="protein sequence ID" value="CAB5058843.1"/>
    <property type="molecule type" value="Genomic_DNA"/>
</dbReference>
<evidence type="ECO:0000313" key="1">
    <source>
        <dbReference type="EMBL" id="CAB4655149.1"/>
    </source>
</evidence>
<dbReference type="EMBL" id="CAEZZC010000005">
    <property type="protein sequence ID" value="CAB4746006.1"/>
    <property type="molecule type" value="Genomic_DNA"/>
</dbReference>
<sequence>MIAYTITSGTPTLDELAALEFAFEAHKRPEEILPQVKSVWAKPALREPLDRKA</sequence>